<dbReference type="RefSeq" id="WP_052453123.1">
    <property type="nucleotide sequence ID" value="NZ_CP004393.1"/>
</dbReference>
<dbReference type="KEGG" id="cid:P73_1701"/>
<keyword evidence="4" id="KW-1185">Reference proteome</keyword>
<dbReference type="OrthoDB" id="7362103at2"/>
<feature type="domain" description="DUF4174" evidence="2">
    <location>
        <begin position="41"/>
        <end position="142"/>
    </location>
</feature>
<dbReference type="InterPro" id="IPR025232">
    <property type="entry name" value="DUF4174"/>
</dbReference>
<dbReference type="HOGENOM" id="CLU_100965_0_0_5"/>
<organism evidence="3 4">
    <name type="scientific">Celeribacter indicus</name>
    <dbReference type="NCBI Taxonomy" id="1208324"/>
    <lineage>
        <taxon>Bacteria</taxon>
        <taxon>Pseudomonadati</taxon>
        <taxon>Pseudomonadota</taxon>
        <taxon>Alphaproteobacteria</taxon>
        <taxon>Rhodobacterales</taxon>
        <taxon>Roseobacteraceae</taxon>
        <taxon>Celeribacter</taxon>
    </lineage>
</organism>
<evidence type="ECO:0000313" key="3">
    <source>
        <dbReference type="EMBL" id="AJE46416.1"/>
    </source>
</evidence>
<dbReference type="Pfam" id="PF13778">
    <property type="entry name" value="DUF4174"/>
    <property type="match status" value="1"/>
</dbReference>
<accession>A0A0B5E091</accession>
<evidence type="ECO:0000259" key="2">
    <source>
        <dbReference type="Pfam" id="PF13778"/>
    </source>
</evidence>
<name>A0A0B5E091_9RHOB</name>
<gene>
    <name evidence="3" type="ORF">P73_1701</name>
</gene>
<dbReference type="AlphaFoldDB" id="A0A0B5E091"/>
<reference evidence="3 4" key="1">
    <citation type="journal article" date="2014" name="Int. J. Syst. Evol. Microbiol.">
        <title>Celeribacter indicus sp. nov., a polycyclic aromatic hydrocarbon-degrading bacterium from deep-sea sediment and reclassification of Huaishuia halophila as Celeribacter halophilus comb. nov.</title>
        <authorList>
            <person name="Lai Q."/>
            <person name="Cao J."/>
            <person name="Yuan J."/>
            <person name="Li F."/>
            <person name="Shao Z."/>
        </authorList>
    </citation>
    <scope>NUCLEOTIDE SEQUENCE [LARGE SCALE GENOMIC DNA]</scope>
    <source>
        <strain evidence="3">P73</strain>
    </source>
</reference>
<sequence>MPFHTTPLARAASGLGSGTVAQGSELSGDVFRMLDPQEGDLSEYRDANRLVLLFGESHDEVTYKSARMQLEEAEEALKARDVLVLMDSNPSARGKVREELGIDGFGMVLVGRDGSVKIDSGTIISNSDLFAAIDATPARQQETKEG</sequence>
<dbReference type="Proteomes" id="UP000031521">
    <property type="component" value="Chromosome"/>
</dbReference>
<keyword evidence="1" id="KW-0732">Signal</keyword>
<dbReference type="STRING" id="1208324.P73_1701"/>
<proteinExistence type="predicted"/>
<dbReference type="EMBL" id="CP004393">
    <property type="protein sequence ID" value="AJE46416.1"/>
    <property type="molecule type" value="Genomic_DNA"/>
</dbReference>
<evidence type="ECO:0000313" key="4">
    <source>
        <dbReference type="Proteomes" id="UP000031521"/>
    </source>
</evidence>
<evidence type="ECO:0000256" key="1">
    <source>
        <dbReference type="ARBA" id="ARBA00022729"/>
    </source>
</evidence>
<protein>
    <recommendedName>
        <fullName evidence="2">DUF4174 domain-containing protein</fullName>
    </recommendedName>
</protein>